<evidence type="ECO:0000313" key="2">
    <source>
        <dbReference type="Proteomes" id="UP000217561"/>
    </source>
</evidence>
<name>A0ABX4HU72_9BACI</name>
<protein>
    <submittedName>
        <fullName evidence="1">Uncharacterized protein</fullName>
    </submittedName>
</protein>
<dbReference type="EMBL" id="NSGH01000004">
    <property type="protein sequence ID" value="PBB06465.1"/>
    <property type="molecule type" value="Genomic_DNA"/>
</dbReference>
<proteinExistence type="predicted"/>
<comment type="caution">
    <text evidence="1">The sequence shown here is derived from an EMBL/GenBank/DDBJ whole genome shotgun (WGS) entry which is preliminary data.</text>
</comment>
<organism evidence="1 2">
    <name type="scientific">Salimicrobium humidisoli</name>
    <dbReference type="NCBI Taxonomy" id="2029857"/>
    <lineage>
        <taxon>Bacteria</taxon>
        <taxon>Bacillati</taxon>
        <taxon>Bacillota</taxon>
        <taxon>Bacilli</taxon>
        <taxon>Bacillales</taxon>
        <taxon>Bacillaceae</taxon>
        <taxon>Salimicrobium</taxon>
    </lineage>
</organism>
<dbReference type="Proteomes" id="UP000217561">
    <property type="component" value="Unassembled WGS sequence"/>
</dbReference>
<dbReference type="RefSeq" id="WP_095821454.1">
    <property type="nucleotide sequence ID" value="NZ_NSGH01000004.1"/>
</dbReference>
<evidence type="ECO:0000313" key="1">
    <source>
        <dbReference type="EMBL" id="PBB06465.1"/>
    </source>
</evidence>
<gene>
    <name evidence="1" type="ORF">CKW00_03820</name>
</gene>
<accession>A0ABX4HU72</accession>
<sequence>MNECVNYFIIEGTIKSVGDKGEEGLSIGIKPTAKNIYYNNLEGEDNIYFFAHLNCKSDSNCDSKSIDCLEIVSEDSLENLLISESLHDVISELFIQQKNVLFYTKKRGSRYKVVKVSLE</sequence>
<keyword evidence="2" id="KW-1185">Reference proteome</keyword>
<reference evidence="1 2" key="1">
    <citation type="submission" date="2017-08" db="EMBL/GenBank/DDBJ databases">
        <title>Salimicrobium alkalisoli sp. nov., isolated from saline alkaline soil.</title>
        <authorList>
            <person name="Zhang G."/>
            <person name="Xiong Q."/>
        </authorList>
    </citation>
    <scope>NUCLEOTIDE SEQUENCE [LARGE SCALE GENOMIC DNA]</scope>
    <source>
        <strain evidence="1 2">WN024</strain>
    </source>
</reference>